<dbReference type="EMBL" id="VENP01000076">
    <property type="protein sequence ID" value="TNU72977.1"/>
    <property type="molecule type" value="Genomic_DNA"/>
</dbReference>
<dbReference type="SUPFAM" id="SSF51182">
    <property type="entry name" value="RmlC-like cupins"/>
    <property type="match status" value="1"/>
</dbReference>
<dbReference type="AlphaFoldDB" id="A0A5C5B9X6"/>
<keyword evidence="2" id="KW-1185">Reference proteome</keyword>
<evidence type="ECO:0008006" key="3">
    <source>
        <dbReference type="Google" id="ProtNLM"/>
    </source>
</evidence>
<organism evidence="1 2">
    <name type="scientific">Miniimonas arenae</name>
    <dbReference type="NCBI Taxonomy" id="676201"/>
    <lineage>
        <taxon>Bacteria</taxon>
        <taxon>Bacillati</taxon>
        <taxon>Actinomycetota</taxon>
        <taxon>Actinomycetes</taxon>
        <taxon>Micrococcales</taxon>
        <taxon>Beutenbergiaceae</taxon>
        <taxon>Miniimonas</taxon>
    </lineage>
</organism>
<evidence type="ECO:0000313" key="2">
    <source>
        <dbReference type="Proteomes" id="UP000313849"/>
    </source>
</evidence>
<dbReference type="Proteomes" id="UP000313849">
    <property type="component" value="Unassembled WGS sequence"/>
</dbReference>
<dbReference type="OrthoDB" id="9792649at2"/>
<gene>
    <name evidence="1" type="ORF">FH969_13890</name>
</gene>
<name>A0A5C5B9X6_9MICO</name>
<comment type="caution">
    <text evidence="1">The sequence shown here is derived from an EMBL/GenBank/DDBJ whole genome shotgun (WGS) entry which is preliminary data.</text>
</comment>
<protein>
    <recommendedName>
        <fullName evidence="3">Mannose-6-phosphate isomerase</fullName>
    </recommendedName>
</protein>
<dbReference type="InterPro" id="IPR011051">
    <property type="entry name" value="RmlC_Cupin_sf"/>
</dbReference>
<evidence type="ECO:0000313" key="1">
    <source>
        <dbReference type="EMBL" id="TNU72977.1"/>
    </source>
</evidence>
<accession>A0A5C5B9X6</accession>
<sequence>MRVAPEHLDAHVAIFFAPVEDFELAVIEPQGEAIPLRGAGPRIALGIAGEVEVHAGTRRERLTPGRSVFLEHGEDVQVSGTGRIVRASVP</sequence>
<dbReference type="InterPro" id="IPR014710">
    <property type="entry name" value="RmlC-like_jellyroll"/>
</dbReference>
<proteinExistence type="predicted"/>
<reference evidence="1 2" key="1">
    <citation type="submission" date="2019-06" db="EMBL/GenBank/DDBJ databases">
        <title>Draft genome sequence of Miniimonas arenae KCTC 19750T isolated from sea sand.</title>
        <authorList>
            <person name="Park S.-J."/>
        </authorList>
    </citation>
    <scope>NUCLEOTIDE SEQUENCE [LARGE SCALE GENOMIC DNA]</scope>
    <source>
        <strain evidence="1 2">KCTC 19750</strain>
    </source>
</reference>
<dbReference type="Gene3D" id="2.60.120.10">
    <property type="entry name" value="Jelly Rolls"/>
    <property type="match status" value="1"/>
</dbReference>